<gene>
    <name evidence="6" type="ORF">DES45_107110</name>
</gene>
<proteinExistence type="inferred from homology"/>
<dbReference type="CDD" id="cd00009">
    <property type="entry name" value="AAA"/>
    <property type="match status" value="1"/>
</dbReference>
<dbReference type="GO" id="GO:0016887">
    <property type="term" value="F:ATP hydrolysis activity"/>
    <property type="evidence" value="ECO:0007669"/>
    <property type="project" value="InterPro"/>
</dbReference>
<evidence type="ECO:0000256" key="1">
    <source>
        <dbReference type="ARBA" id="ARBA00022741"/>
    </source>
</evidence>
<dbReference type="AlphaFoldDB" id="A0A370HIG8"/>
<dbReference type="PANTHER" id="PTHR42759:SF1">
    <property type="entry name" value="MAGNESIUM-CHELATASE SUBUNIT CHLD"/>
    <property type="match status" value="1"/>
</dbReference>
<feature type="domain" description="ChlI/MoxR AAA lid" evidence="5">
    <location>
        <begin position="266"/>
        <end position="332"/>
    </location>
</feature>
<dbReference type="PANTHER" id="PTHR42759">
    <property type="entry name" value="MOXR FAMILY PROTEIN"/>
    <property type="match status" value="1"/>
</dbReference>
<dbReference type="InterPro" id="IPR041628">
    <property type="entry name" value="ChlI/MoxR_AAA_lid"/>
</dbReference>
<dbReference type="OrthoDB" id="9808397at2"/>
<dbReference type="PIRSF" id="PIRSF002849">
    <property type="entry name" value="AAA_ATPase_chaperone_MoxR_prd"/>
    <property type="match status" value="1"/>
</dbReference>
<dbReference type="Gene3D" id="3.40.50.300">
    <property type="entry name" value="P-loop containing nucleotide triphosphate hydrolases"/>
    <property type="match status" value="1"/>
</dbReference>
<name>A0A370HIG8_9HYPH</name>
<keyword evidence="7" id="KW-1185">Reference proteome</keyword>
<dbReference type="InterPro" id="IPR027417">
    <property type="entry name" value="P-loop_NTPase"/>
</dbReference>
<evidence type="ECO:0000259" key="5">
    <source>
        <dbReference type="Pfam" id="PF17863"/>
    </source>
</evidence>
<comment type="similarity">
    <text evidence="3">Belongs to the MoxR family.</text>
</comment>
<dbReference type="Proteomes" id="UP000254925">
    <property type="component" value="Unassembled WGS sequence"/>
</dbReference>
<evidence type="ECO:0000313" key="6">
    <source>
        <dbReference type="EMBL" id="RDI57193.1"/>
    </source>
</evidence>
<dbReference type="SUPFAM" id="SSF52540">
    <property type="entry name" value="P-loop containing nucleoside triphosphate hydrolases"/>
    <property type="match status" value="1"/>
</dbReference>
<dbReference type="Gene3D" id="1.10.8.80">
    <property type="entry name" value="Magnesium chelatase subunit I, C-Terminal domain"/>
    <property type="match status" value="1"/>
</dbReference>
<reference evidence="6 7" key="1">
    <citation type="submission" date="2018-07" db="EMBL/GenBank/DDBJ databases">
        <title>Genomic Encyclopedia of Type Strains, Phase IV (KMG-IV): sequencing the most valuable type-strain genomes for metagenomic binning, comparative biology and taxonomic classification.</title>
        <authorList>
            <person name="Goeker M."/>
        </authorList>
    </citation>
    <scope>NUCLEOTIDE SEQUENCE [LARGE SCALE GENOMIC DNA]</scope>
    <source>
        <strain evidence="6 7">DSM 14364</strain>
    </source>
</reference>
<dbReference type="GO" id="GO:0005524">
    <property type="term" value="F:ATP binding"/>
    <property type="evidence" value="ECO:0007669"/>
    <property type="project" value="UniProtKB-KW"/>
</dbReference>
<accession>A0A370HIG8</accession>
<keyword evidence="1" id="KW-0547">Nucleotide-binding</keyword>
<dbReference type="Pfam" id="PF07726">
    <property type="entry name" value="AAA_3"/>
    <property type="match status" value="1"/>
</dbReference>
<dbReference type="FunFam" id="3.40.50.300:FF:000640">
    <property type="entry name" value="MoxR family ATPase"/>
    <property type="match status" value="1"/>
</dbReference>
<dbReference type="Pfam" id="PF17863">
    <property type="entry name" value="AAA_lid_2"/>
    <property type="match status" value="1"/>
</dbReference>
<evidence type="ECO:0000313" key="7">
    <source>
        <dbReference type="Proteomes" id="UP000254925"/>
    </source>
</evidence>
<evidence type="ECO:0000259" key="4">
    <source>
        <dbReference type="Pfam" id="PF07726"/>
    </source>
</evidence>
<organism evidence="6 7">
    <name type="scientific">Microvirga subterranea</name>
    <dbReference type="NCBI Taxonomy" id="186651"/>
    <lineage>
        <taxon>Bacteria</taxon>
        <taxon>Pseudomonadati</taxon>
        <taxon>Pseudomonadota</taxon>
        <taxon>Alphaproteobacteria</taxon>
        <taxon>Hyphomicrobiales</taxon>
        <taxon>Methylobacteriaceae</taxon>
        <taxon>Microvirga</taxon>
    </lineage>
</organism>
<dbReference type="InterPro" id="IPR011703">
    <property type="entry name" value="ATPase_AAA-3"/>
</dbReference>
<dbReference type="EMBL" id="QQBB01000007">
    <property type="protein sequence ID" value="RDI57193.1"/>
    <property type="molecule type" value="Genomic_DNA"/>
</dbReference>
<evidence type="ECO:0000256" key="3">
    <source>
        <dbReference type="ARBA" id="ARBA00061607"/>
    </source>
</evidence>
<comment type="caution">
    <text evidence="6">The sequence shown here is derived from an EMBL/GenBank/DDBJ whole genome shotgun (WGS) entry which is preliminary data.</text>
</comment>
<evidence type="ECO:0000256" key="2">
    <source>
        <dbReference type="ARBA" id="ARBA00022840"/>
    </source>
</evidence>
<protein>
    <submittedName>
        <fullName evidence="6">MoxR-like ATPase</fullName>
    </submittedName>
</protein>
<keyword evidence="2" id="KW-0067">ATP-binding</keyword>
<sequence length="341" mass="37503">MGEATQALNRLESRETLTARDAIRDLQARVNRSIIGQERVVERLIVALLANGNVLIEGLPGLAKTRAIKSLAHNLEADFSRIQFTPDLLPSDVTGGEIYRSDGQGGGTFEFRQGPVFGNLILADEINRAPAKVQSALLEAMEERQVTVAGKRYGLPDLFMVLATENPIEQEGTYPLPEAQMDRFLMHVRIDYPSDADEVKVLRLVREENAGGSASSPSPPKIPQQAIFDARREIDRITSAEAIETYMVGLIAATRRPAEYGDRLKQWIAIGASPRGSLALDRTSRVYAWLQGRDYVVPEDVQAVAHDCLRHRVSLSHEATADGVTPDDVIDEVVRQVAVAT</sequence>
<dbReference type="InterPro" id="IPR050764">
    <property type="entry name" value="CbbQ/NirQ/NorQ/GpvN"/>
</dbReference>
<feature type="domain" description="ATPase AAA-3" evidence="4">
    <location>
        <begin position="54"/>
        <end position="186"/>
    </location>
</feature>